<organism evidence="2">
    <name type="scientific">Alexandrium catenella</name>
    <name type="common">Red tide dinoflagellate</name>
    <name type="synonym">Gonyaulax catenella</name>
    <dbReference type="NCBI Taxonomy" id="2925"/>
    <lineage>
        <taxon>Eukaryota</taxon>
        <taxon>Sar</taxon>
        <taxon>Alveolata</taxon>
        <taxon>Dinophyceae</taxon>
        <taxon>Gonyaulacales</taxon>
        <taxon>Pyrocystaceae</taxon>
        <taxon>Alexandrium</taxon>
    </lineage>
</organism>
<evidence type="ECO:0000256" key="1">
    <source>
        <dbReference type="SAM" id="MobiDB-lite"/>
    </source>
</evidence>
<dbReference type="AlphaFoldDB" id="A0A7S1PQL7"/>
<dbReference type="EMBL" id="HBGE01010029">
    <property type="protein sequence ID" value="CAD9097947.1"/>
    <property type="molecule type" value="Transcribed_RNA"/>
</dbReference>
<accession>A0A7S1PQL7</accession>
<proteinExistence type="predicted"/>
<feature type="compositionally biased region" description="Gly residues" evidence="1">
    <location>
        <begin position="45"/>
        <end position="55"/>
    </location>
</feature>
<name>A0A7S1PQL7_ALECA</name>
<evidence type="ECO:0000313" key="2">
    <source>
        <dbReference type="EMBL" id="CAD9097947.1"/>
    </source>
</evidence>
<sequence length="190" mass="19855">MAGAPAPAHAGAAGARGSSRGPRLDAASSPVGGDGGRGPRAERSGGFGPRRGAGQGRDAFEAAGPLTCEPALEEEMGPQWHCGGARRWLWMHDGSRVNGWVEFGRGGLLTTSFGKGRNSGSWERRSSGEMVATFGKCHHVLELLPADEGRAPGFVLAERAMKDGSALRDRRPSRTCGLLDVGRPRMAQPG</sequence>
<protein>
    <submittedName>
        <fullName evidence="2">Uncharacterized protein</fullName>
    </submittedName>
</protein>
<feature type="compositionally biased region" description="Low complexity" evidence="1">
    <location>
        <begin position="1"/>
        <end position="21"/>
    </location>
</feature>
<gene>
    <name evidence="2" type="ORF">ACAT0790_LOCUS5941</name>
</gene>
<reference evidence="2" key="1">
    <citation type="submission" date="2021-01" db="EMBL/GenBank/DDBJ databases">
        <authorList>
            <person name="Corre E."/>
            <person name="Pelletier E."/>
            <person name="Niang G."/>
            <person name="Scheremetjew M."/>
            <person name="Finn R."/>
            <person name="Kale V."/>
            <person name="Holt S."/>
            <person name="Cochrane G."/>
            <person name="Meng A."/>
            <person name="Brown T."/>
            <person name="Cohen L."/>
        </authorList>
    </citation>
    <scope>NUCLEOTIDE SEQUENCE</scope>
    <source>
        <strain evidence="2">OF101</strain>
    </source>
</reference>
<feature type="region of interest" description="Disordered" evidence="1">
    <location>
        <begin position="1"/>
        <end position="58"/>
    </location>
</feature>